<reference evidence="1 2" key="1">
    <citation type="journal article" date="2019" name="Sci. Rep.">
        <title>Orb-weaving spider Araneus ventricosus genome elucidates the spidroin gene catalogue.</title>
        <authorList>
            <person name="Kono N."/>
            <person name="Nakamura H."/>
            <person name="Ohtoshi R."/>
            <person name="Moran D.A.P."/>
            <person name="Shinohara A."/>
            <person name="Yoshida Y."/>
            <person name="Fujiwara M."/>
            <person name="Mori M."/>
            <person name="Tomita M."/>
            <person name="Arakawa K."/>
        </authorList>
    </citation>
    <scope>NUCLEOTIDE SEQUENCE [LARGE SCALE GENOMIC DNA]</scope>
</reference>
<protein>
    <submittedName>
        <fullName evidence="1">Uncharacterized protein</fullName>
    </submittedName>
</protein>
<dbReference type="Proteomes" id="UP000499080">
    <property type="component" value="Unassembled WGS sequence"/>
</dbReference>
<evidence type="ECO:0000313" key="2">
    <source>
        <dbReference type="Proteomes" id="UP000499080"/>
    </source>
</evidence>
<dbReference type="OrthoDB" id="10579717at2759"/>
<name>A0A4Y2ESE5_ARAVE</name>
<evidence type="ECO:0000313" key="1">
    <source>
        <dbReference type="EMBL" id="GBM31088.1"/>
    </source>
</evidence>
<comment type="caution">
    <text evidence="1">The sequence shown here is derived from an EMBL/GenBank/DDBJ whole genome shotgun (WGS) entry which is preliminary data.</text>
</comment>
<dbReference type="AlphaFoldDB" id="A0A4Y2ESE5"/>
<dbReference type="EMBL" id="BGPR01000675">
    <property type="protein sequence ID" value="GBM31088.1"/>
    <property type="molecule type" value="Genomic_DNA"/>
</dbReference>
<sequence length="107" mass="12434">MINVHFLLEDRWHVARRKTFARMLDCFSHCRLRSRGKHPRGRRKTFVQVDTHFKNHASMVFCPTPIPENGGFRLTQCRGTSVDSITQKRVANLKGTPSLNRRGNESE</sequence>
<proteinExistence type="predicted"/>
<accession>A0A4Y2ESE5</accession>
<keyword evidence="2" id="KW-1185">Reference proteome</keyword>
<gene>
    <name evidence="1" type="ORF">AVEN_32471_1</name>
</gene>
<organism evidence="1 2">
    <name type="scientific">Araneus ventricosus</name>
    <name type="common">Orbweaver spider</name>
    <name type="synonym">Epeira ventricosa</name>
    <dbReference type="NCBI Taxonomy" id="182803"/>
    <lineage>
        <taxon>Eukaryota</taxon>
        <taxon>Metazoa</taxon>
        <taxon>Ecdysozoa</taxon>
        <taxon>Arthropoda</taxon>
        <taxon>Chelicerata</taxon>
        <taxon>Arachnida</taxon>
        <taxon>Araneae</taxon>
        <taxon>Araneomorphae</taxon>
        <taxon>Entelegynae</taxon>
        <taxon>Araneoidea</taxon>
        <taxon>Araneidae</taxon>
        <taxon>Araneus</taxon>
    </lineage>
</organism>